<comment type="caution">
    <text evidence="2">The sequence shown here is derived from an EMBL/GenBank/DDBJ whole genome shotgun (WGS) entry which is preliminary data.</text>
</comment>
<evidence type="ECO:0000313" key="2">
    <source>
        <dbReference type="EMBL" id="KAL1874081.1"/>
    </source>
</evidence>
<keyword evidence="3" id="KW-1185">Reference proteome</keyword>
<feature type="domain" description="ABC1 atypical kinase-like" evidence="1">
    <location>
        <begin position="100"/>
        <end position="176"/>
    </location>
</feature>
<dbReference type="Gene3D" id="1.10.510.10">
    <property type="entry name" value="Transferase(Phosphotransferase) domain 1"/>
    <property type="match status" value="1"/>
</dbReference>
<dbReference type="InterPro" id="IPR011009">
    <property type="entry name" value="Kinase-like_dom_sf"/>
</dbReference>
<organism evidence="2 3">
    <name type="scientific">Paecilomyces lecythidis</name>
    <dbReference type="NCBI Taxonomy" id="3004212"/>
    <lineage>
        <taxon>Eukaryota</taxon>
        <taxon>Fungi</taxon>
        <taxon>Dikarya</taxon>
        <taxon>Ascomycota</taxon>
        <taxon>Pezizomycotina</taxon>
        <taxon>Eurotiomycetes</taxon>
        <taxon>Eurotiomycetidae</taxon>
        <taxon>Eurotiales</taxon>
        <taxon>Thermoascaceae</taxon>
        <taxon>Paecilomyces</taxon>
    </lineage>
</organism>
<dbReference type="EMBL" id="JAVDPF010000020">
    <property type="protein sequence ID" value="KAL1874081.1"/>
    <property type="molecule type" value="Genomic_DNA"/>
</dbReference>
<proteinExistence type="predicted"/>
<evidence type="ECO:0000313" key="3">
    <source>
        <dbReference type="Proteomes" id="UP001583193"/>
    </source>
</evidence>
<sequence length="267" mass="31657">MRAGDCHHSQLVIVRPLWCSPALDILGIKNTRIVAKVYDPLYTEDDGYTNQFHLADIHYMHEVKAYAALSKFQASKIPKYYGSYTLSILVENQQTERQVRLILLEFIPGMSMASAKPEDYSQSTRKQIMKTIVEFETDLYTRDLVHHDMHPRNVMIRPELHSSNPEEVKVIFIDFADVEFSRIRNKSYGVKEESLLPKTYISPLLRWHCAHSRCSEFEEWIDWDWQPWLEKEFEDTAATITERMREVFLPDWLLESHYEWIRGRAKR</sequence>
<dbReference type="Proteomes" id="UP001583193">
    <property type="component" value="Unassembled WGS sequence"/>
</dbReference>
<name>A0ABR3XDU3_9EURO</name>
<dbReference type="InterPro" id="IPR004147">
    <property type="entry name" value="ABC1_dom"/>
</dbReference>
<gene>
    <name evidence="2" type="ORF">Plec18167_006015</name>
</gene>
<dbReference type="SUPFAM" id="SSF56112">
    <property type="entry name" value="Protein kinase-like (PK-like)"/>
    <property type="match status" value="1"/>
</dbReference>
<dbReference type="Pfam" id="PF03109">
    <property type="entry name" value="ABC1"/>
    <property type="match status" value="1"/>
</dbReference>
<reference evidence="2 3" key="1">
    <citation type="journal article" date="2024" name="IMA Fungus">
        <title>IMA Genome - F19 : A genome assembly and annotation guide to empower mycologists, including annotated draft genome sequences of Ceratocystis pirilliformis, Diaporthe australafricana, Fusarium ophioides, Paecilomyces lecythidis, and Sporothrix stenoceras.</title>
        <authorList>
            <person name="Aylward J."/>
            <person name="Wilson A.M."/>
            <person name="Visagie C.M."/>
            <person name="Spraker J."/>
            <person name="Barnes I."/>
            <person name="Buitendag C."/>
            <person name="Ceriani C."/>
            <person name="Del Mar Angel L."/>
            <person name="du Plessis D."/>
            <person name="Fuchs T."/>
            <person name="Gasser K."/>
            <person name="Kramer D."/>
            <person name="Li W."/>
            <person name="Munsamy K."/>
            <person name="Piso A."/>
            <person name="Price J.L."/>
            <person name="Sonnekus B."/>
            <person name="Thomas C."/>
            <person name="van der Nest A."/>
            <person name="van Dijk A."/>
            <person name="van Heerden A."/>
            <person name="van Vuuren N."/>
            <person name="Yilmaz N."/>
            <person name="Duong T.A."/>
            <person name="van der Merwe N.A."/>
            <person name="Wingfield M.J."/>
            <person name="Wingfield B.D."/>
        </authorList>
    </citation>
    <scope>NUCLEOTIDE SEQUENCE [LARGE SCALE GENOMIC DNA]</scope>
    <source>
        <strain evidence="2 3">CMW 18167</strain>
    </source>
</reference>
<protein>
    <recommendedName>
        <fullName evidence="1">ABC1 atypical kinase-like domain-containing protein</fullName>
    </recommendedName>
</protein>
<evidence type="ECO:0000259" key="1">
    <source>
        <dbReference type="Pfam" id="PF03109"/>
    </source>
</evidence>
<accession>A0ABR3XDU3</accession>